<name>A0A2T4B8C4_9HYPO</name>
<evidence type="ECO:0000259" key="1">
    <source>
        <dbReference type="Pfam" id="PF13622"/>
    </source>
</evidence>
<dbReference type="Pfam" id="PF20789">
    <property type="entry name" value="4HBT_3C"/>
    <property type="match status" value="1"/>
</dbReference>
<dbReference type="InterPro" id="IPR049449">
    <property type="entry name" value="TesB_ACOT8-like_N"/>
</dbReference>
<dbReference type="PANTHER" id="PTHR38110:SF1">
    <property type="entry name" value="THIOESTERASE DOMAIN-CONTAINING PROTEIN"/>
    <property type="match status" value="1"/>
</dbReference>
<dbReference type="InterPro" id="IPR042171">
    <property type="entry name" value="Acyl-CoA_hotdog"/>
</dbReference>
<evidence type="ECO:0008006" key="5">
    <source>
        <dbReference type="Google" id="ProtNLM"/>
    </source>
</evidence>
<dbReference type="Gene3D" id="2.40.160.210">
    <property type="entry name" value="Acyl-CoA thioesterase, double hotdog domain"/>
    <property type="match status" value="1"/>
</dbReference>
<evidence type="ECO:0000313" key="3">
    <source>
        <dbReference type="EMBL" id="PTB65574.1"/>
    </source>
</evidence>
<proteinExistence type="predicted"/>
<dbReference type="Proteomes" id="UP000241546">
    <property type="component" value="Unassembled WGS sequence"/>
</dbReference>
<feature type="domain" description="Acyl-CoA thioesterase-like C-terminal" evidence="2">
    <location>
        <begin position="180"/>
        <end position="317"/>
    </location>
</feature>
<dbReference type="AlphaFoldDB" id="A0A2T4B8C4"/>
<evidence type="ECO:0000313" key="4">
    <source>
        <dbReference type="Proteomes" id="UP000241546"/>
    </source>
</evidence>
<dbReference type="InterPro" id="IPR052389">
    <property type="entry name" value="Sec_Metab_Biosynth-Assoc"/>
</dbReference>
<sequence length="337" mass="37003">MAAEAKIPASLEQESIVTRLDDKTFAANLSPSFCIGAVPNGGYVATIFLRVAREYLTPRDQPDTISAHWEFLNRTISGPAVLTVEEAKPGRSITVLHVTLYQGNLLPQAPWISTGQGKQKSEKVVVAYLTNRSIAAEKGISFSTGWSLQPSLRPPTDFSKLLTNQDPEWGALDMLIQRRVTAMQQLRFFYNREAFAKSGTASSFDLWMCNSNGEPFTAPALGFVVDSTAAFVTEMHRPRTKDDPPAAGGALTRKTGLWYPTLAMNLDVKKALPEAGEPWLFVRTSSKQVLNGRYDVEVIVLDRAGDLVALSHHVAMIVSSEKNTANREALAGIKYKM</sequence>
<dbReference type="OrthoDB" id="2532955at2759"/>
<dbReference type="InterPro" id="IPR029069">
    <property type="entry name" value="HotDog_dom_sf"/>
</dbReference>
<dbReference type="RefSeq" id="XP_024748894.1">
    <property type="nucleotide sequence ID" value="XM_024895295.1"/>
</dbReference>
<dbReference type="InterPro" id="IPR049450">
    <property type="entry name" value="ACOT8-like_C"/>
</dbReference>
<keyword evidence="4" id="KW-1185">Reference proteome</keyword>
<accession>A0A2T4B8C4</accession>
<feature type="domain" description="Acyl-CoA thioesterase-like N-terminal HotDog" evidence="1">
    <location>
        <begin position="31"/>
        <end position="107"/>
    </location>
</feature>
<evidence type="ECO:0000259" key="2">
    <source>
        <dbReference type="Pfam" id="PF20789"/>
    </source>
</evidence>
<reference evidence="4" key="1">
    <citation type="submission" date="2016-07" db="EMBL/GenBank/DDBJ databases">
        <title>Multiple horizontal gene transfer events from other fungi enriched the ability of initially mycotrophic Trichoderma (Ascomycota) to feed on dead plant biomass.</title>
        <authorList>
            <consortium name="DOE Joint Genome Institute"/>
            <person name="Atanasova L."/>
            <person name="Chenthamara K."/>
            <person name="Zhang J."/>
            <person name="Grujic M."/>
            <person name="Henrissat B."/>
            <person name="Kuo A."/>
            <person name="Aerts A."/>
            <person name="Salamov A."/>
            <person name="Lipzen A."/>
            <person name="Labutti K."/>
            <person name="Barry K."/>
            <person name="Miao Y."/>
            <person name="Rahimi M.J."/>
            <person name="Shen Q."/>
            <person name="Grigoriev I.V."/>
            <person name="Kubicek C.P."/>
            <person name="Druzhinina I.S."/>
        </authorList>
    </citation>
    <scope>NUCLEOTIDE SEQUENCE [LARGE SCALE GENOMIC DNA]</scope>
    <source>
        <strain evidence="4">TUCIM 6016</strain>
    </source>
</reference>
<dbReference type="Pfam" id="PF13622">
    <property type="entry name" value="4HBT_3"/>
    <property type="match status" value="1"/>
</dbReference>
<dbReference type="GeneID" id="36603413"/>
<dbReference type="EMBL" id="KZ680214">
    <property type="protein sequence ID" value="PTB65574.1"/>
    <property type="molecule type" value="Genomic_DNA"/>
</dbReference>
<dbReference type="SUPFAM" id="SSF54637">
    <property type="entry name" value="Thioesterase/thiol ester dehydrase-isomerase"/>
    <property type="match status" value="2"/>
</dbReference>
<dbReference type="PANTHER" id="PTHR38110">
    <property type="entry name" value="CHROMOSOME 23, WHOLE GENOME SHOTGUN SEQUENCE"/>
    <property type="match status" value="1"/>
</dbReference>
<organism evidence="3 4">
    <name type="scientific">Trichoderma citrinoviride</name>
    <dbReference type="NCBI Taxonomy" id="58853"/>
    <lineage>
        <taxon>Eukaryota</taxon>
        <taxon>Fungi</taxon>
        <taxon>Dikarya</taxon>
        <taxon>Ascomycota</taxon>
        <taxon>Pezizomycotina</taxon>
        <taxon>Sordariomycetes</taxon>
        <taxon>Hypocreomycetidae</taxon>
        <taxon>Hypocreales</taxon>
        <taxon>Hypocreaceae</taxon>
        <taxon>Trichoderma</taxon>
    </lineage>
</organism>
<protein>
    <recommendedName>
        <fullName evidence="5">Thioesterase family protein</fullName>
    </recommendedName>
</protein>
<gene>
    <name evidence="3" type="ORF">BBK36DRAFT_1169287</name>
</gene>